<dbReference type="Gene3D" id="3.40.190.10">
    <property type="entry name" value="Periplasmic binding protein-like II"/>
    <property type="match status" value="2"/>
</dbReference>
<dbReference type="Gene3D" id="1.10.10.10">
    <property type="entry name" value="Winged helix-like DNA-binding domain superfamily/Winged helix DNA-binding domain"/>
    <property type="match status" value="1"/>
</dbReference>
<dbReference type="Proteomes" id="UP001589683">
    <property type="component" value="Unassembled WGS sequence"/>
</dbReference>
<protein>
    <submittedName>
        <fullName evidence="6">LysR family transcriptional regulator</fullName>
    </submittedName>
</protein>
<evidence type="ECO:0000256" key="2">
    <source>
        <dbReference type="ARBA" id="ARBA00023015"/>
    </source>
</evidence>
<dbReference type="EMBL" id="JBHMEA010000038">
    <property type="protein sequence ID" value="MFB9232117.1"/>
    <property type="molecule type" value="Genomic_DNA"/>
</dbReference>
<dbReference type="InterPro" id="IPR005119">
    <property type="entry name" value="LysR_subst-bd"/>
</dbReference>
<dbReference type="PROSITE" id="PS50931">
    <property type="entry name" value="HTH_LYSR"/>
    <property type="match status" value="1"/>
</dbReference>
<accession>A0ABV5JF93</accession>
<keyword evidence="4" id="KW-0804">Transcription</keyword>
<dbReference type="Pfam" id="PF03466">
    <property type="entry name" value="LysR_substrate"/>
    <property type="match status" value="1"/>
</dbReference>
<dbReference type="InterPro" id="IPR036390">
    <property type="entry name" value="WH_DNA-bd_sf"/>
</dbReference>
<evidence type="ECO:0000313" key="6">
    <source>
        <dbReference type="EMBL" id="MFB9232117.1"/>
    </source>
</evidence>
<evidence type="ECO:0000259" key="5">
    <source>
        <dbReference type="PROSITE" id="PS50931"/>
    </source>
</evidence>
<evidence type="ECO:0000256" key="4">
    <source>
        <dbReference type="ARBA" id="ARBA00023163"/>
    </source>
</evidence>
<evidence type="ECO:0000256" key="3">
    <source>
        <dbReference type="ARBA" id="ARBA00023125"/>
    </source>
</evidence>
<gene>
    <name evidence="6" type="ORF">ACFFUT_10020</name>
</gene>
<dbReference type="RefSeq" id="WP_213889976.1">
    <property type="nucleotide sequence ID" value="NZ_JAGFNU010000008.1"/>
</dbReference>
<proteinExistence type="inferred from homology"/>
<keyword evidence="7" id="KW-1185">Reference proteome</keyword>
<dbReference type="CDD" id="cd08440">
    <property type="entry name" value="PBP2_LTTR_like_4"/>
    <property type="match status" value="1"/>
</dbReference>
<dbReference type="PANTHER" id="PTHR30419">
    <property type="entry name" value="HTH-TYPE TRANSCRIPTIONAL REGULATOR YBHD"/>
    <property type="match status" value="1"/>
</dbReference>
<feature type="domain" description="HTH lysR-type" evidence="5">
    <location>
        <begin position="3"/>
        <end position="59"/>
    </location>
</feature>
<keyword evidence="3" id="KW-0238">DNA-binding</keyword>
<comment type="similarity">
    <text evidence="1">Belongs to the LysR transcriptional regulatory family.</text>
</comment>
<dbReference type="InterPro" id="IPR050950">
    <property type="entry name" value="HTH-type_LysR_regulators"/>
</dbReference>
<keyword evidence="2" id="KW-0805">Transcription regulation</keyword>
<comment type="caution">
    <text evidence="6">The sequence shown here is derived from an EMBL/GenBank/DDBJ whole genome shotgun (WGS) entry which is preliminary data.</text>
</comment>
<dbReference type="SUPFAM" id="SSF53850">
    <property type="entry name" value="Periplasmic binding protein-like II"/>
    <property type="match status" value="1"/>
</dbReference>
<organism evidence="6 7">
    <name type="scientific">Pseudohalocynthiibacter aestuariivivens</name>
    <dbReference type="NCBI Taxonomy" id="1591409"/>
    <lineage>
        <taxon>Bacteria</taxon>
        <taxon>Pseudomonadati</taxon>
        <taxon>Pseudomonadota</taxon>
        <taxon>Alphaproteobacteria</taxon>
        <taxon>Rhodobacterales</taxon>
        <taxon>Paracoccaceae</taxon>
        <taxon>Pseudohalocynthiibacter</taxon>
    </lineage>
</organism>
<dbReference type="Pfam" id="PF00126">
    <property type="entry name" value="HTH_1"/>
    <property type="match status" value="1"/>
</dbReference>
<sequence>MAIKIEMLRCFATVAQSGNLAEAADALHRTPSAVSMMLKQFEDHIGAPLFETGRKSHLSQLGEMVLIEAERELVHFDRTIAMIEGFARAEHGFVRIAATPSVAIAVLPNVLRQFRAERPNVHIDVRDMDSVSVLRELTRERADIGLASMSGTVSDLVAEPLFSDRFGLVCPLDHPLANSADPPTWADLEGCTFIANGLCRQIENAKFKAVLAGSNLMVPNTTSLLAMVQAGVGITVLPKLAVLGNFHDLSFVPLSDPLAMRRVSIVTRARASHAPAVEAFIAALREVDYDAVSI</sequence>
<dbReference type="SUPFAM" id="SSF46785">
    <property type="entry name" value="Winged helix' DNA-binding domain"/>
    <property type="match status" value="1"/>
</dbReference>
<name>A0ABV5JF93_9RHOB</name>
<dbReference type="InterPro" id="IPR036388">
    <property type="entry name" value="WH-like_DNA-bd_sf"/>
</dbReference>
<reference evidence="6 7" key="1">
    <citation type="submission" date="2024-09" db="EMBL/GenBank/DDBJ databases">
        <authorList>
            <person name="Sun Q."/>
            <person name="Mori K."/>
        </authorList>
    </citation>
    <scope>NUCLEOTIDE SEQUENCE [LARGE SCALE GENOMIC DNA]</scope>
    <source>
        <strain evidence="6 7">CECT 8726</strain>
    </source>
</reference>
<evidence type="ECO:0000313" key="7">
    <source>
        <dbReference type="Proteomes" id="UP001589683"/>
    </source>
</evidence>
<dbReference type="InterPro" id="IPR000847">
    <property type="entry name" value="LysR_HTH_N"/>
</dbReference>
<evidence type="ECO:0000256" key="1">
    <source>
        <dbReference type="ARBA" id="ARBA00009437"/>
    </source>
</evidence>